<dbReference type="EMBL" id="QKNV01000407">
    <property type="protein sequence ID" value="PZA19175.1"/>
    <property type="molecule type" value="Genomic_DNA"/>
</dbReference>
<dbReference type="InterPro" id="IPR000873">
    <property type="entry name" value="AMP-dep_synth/lig_dom"/>
</dbReference>
<name>A0A323V2Z4_9ACTN</name>
<dbReference type="Gene3D" id="3.40.50.980">
    <property type="match status" value="1"/>
</dbReference>
<gene>
    <name evidence="2" type="ORF">DMO24_22135</name>
</gene>
<proteinExistence type="predicted"/>
<dbReference type="InterPro" id="IPR050237">
    <property type="entry name" value="ATP-dep_AMP-bd_enzyme"/>
</dbReference>
<reference evidence="2 3" key="1">
    <citation type="submission" date="2018-06" db="EMBL/GenBank/DDBJ databases">
        <title>Draft genome sequence of Modestobacter versicolor CP153-2.</title>
        <authorList>
            <person name="Gundlapally S.R."/>
        </authorList>
    </citation>
    <scope>NUCLEOTIDE SEQUENCE [LARGE SCALE GENOMIC DNA]</scope>
    <source>
        <strain evidence="2 3">CP153-2</strain>
    </source>
</reference>
<sequence>MRNAGLGSWPERHLRSSPHKPALWFEGATTTHGEFALRVRRAASALAGLGVQRGDRVAWLGANHPAGLETLYACGQLGATWVPVNARLTPPEAQYVLEHSGASLVVHGREHG</sequence>
<feature type="domain" description="AMP-dependent synthetase/ligase" evidence="1">
    <location>
        <begin position="11"/>
        <end position="106"/>
    </location>
</feature>
<evidence type="ECO:0000259" key="1">
    <source>
        <dbReference type="Pfam" id="PF00501"/>
    </source>
</evidence>
<evidence type="ECO:0000313" key="2">
    <source>
        <dbReference type="EMBL" id="PZA19175.1"/>
    </source>
</evidence>
<dbReference type="SUPFAM" id="SSF56801">
    <property type="entry name" value="Acetyl-CoA synthetase-like"/>
    <property type="match status" value="1"/>
</dbReference>
<protein>
    <submittedName>
        <fullName evidence="2">p-hydroxycinnamoyl-CoA synthetase</fullName>
    </submittedName>
</protein>
<feature type="non-terminal residue" evidence="2">
    <location>
        <position position="112"/>
    </location>
</feature>
<dbReference type="RefSeq" id="WP_146251745.1">
    <property type="nucleotide sequence ID" value="NZ_QKNV01000407.1"/>
</dbReference>
<dbReference type="OrthoDB" id="9803968at2"/>
<comment type="caution">
    <text evidence="2">The sequence shown here is derived from an EMBL/GenBank/DDBJ whole genome shotgun (WGS) entry which is preliminary data.</text>
</comment>
<organism evidence="2 3">
    <name type="scientific">Modestobacter versicolor</name>
    <dbReference type="NCBI Taxonomy" id="429133"/>
    <lineage>
        <taxon>Bacteria</taxon>
        <taxon>Bacillati</taxon>
        <taxon>Actinomycetota</taxon>
        <taxon>Actinomycetes</taxon>
        <taxon>Geodermatophilales</taxon>
        <taxon>Geodermatophilaceae</taxon>
        <taxon>Modestobacter</taxon>
    </lineage>
</organism>
<keyword evidence="3" id="KW-1185">Reference proteome</keyword>
<evidence type="ECO:0000313" key="3">
    <source>
        <dbReference type="Proteomes" id="UP000247602"/>
    </source>
</evidence>
<accession>A0A323V2Z4</accession>
<dbReference type="PANTHER" id="PTHR43767:SF1">
    <property type="entry name" value="NONRIBOSOMAL PEPTIDE SYNTHASE PES1 (EUROFUNG)-RELATED"/>
    <property type="match status" value="1"/>
</dbReference>
<dbReference type="PANTHER" id="PTHR43767">
    <property type="entry name" value="LONG-CHAIN-FATTY-ACID--COA LIGASE"/>
    <property type="match status" value="1"/>
</dbReference>
<dbReference type="Pfam" id="PF00501">
    <property type="entry name" value="AMP-binding"/>
    <property type="match status" value="1"/>
</dbReference>
<dbReference type="AlphaFoldDB" id="A0A323V2Z4"/>
<dbReference type="Proteomes" id="UP000247602">
    <property type="component" value="Unassembled WGS sequence"/>
</dbReference>